<reference evidence="1" key="2">
    <citation type="submission" date="2017-06" db="EMBL/GenBank/DDBJ databases">
        <title>WGS assembly of Brachypodium distachyon.</title>
        <authorList>
            <consortium name="The International Brachypodium Initiative"/>
            <person name="Lucas S."/>
            <person name="Harmon-Smith M."/>
            <person name="Lail K."/>
            <person name="Tice H."/>
            <person name="Grimwood J."/>
            <person name="Bruce D."/>
            <person name="Barry K."/>
            <person name="Shu S."/>
            <person name="Lindquist E."/>
            <person name="Wang M."/>
            <person name="Pitluck S."/>
            <person name="Vogel J.P."/>
            <person name="Garvin D.F."/>
            <person name="Mockler T.C."/>
            <person name="Schmutz J."/>
            <person name="Rokhsar D."/>
            <person name="Bevan M.W."/>
        </authorList>
    </citation>
    <scope>NUCLEOTIDE SEQUENCE</scope>
    <source>
        <strain evidence="1">Bd21</strain>
    </source>
</reference>
<dbReference type="EMBL" id="CM000883">
    <property type="protein sequence ID" value="KQJ85973.1"/>
    <property type="molecule type" value="Genomic_DNA"/>
</dbReference>
<evidence type="ECO:0000313" key="1">
    <source>
        <dbReference type="EMBL" id="KQJ85973.1"/>
    </source>
</evidence>
<sequence length="74" mass="8782">MFHAINLTSASLFLTTNEPSKENQHRAEDLYYLIFHDLNKIRPLPNSLEKFRPMITHMWQTCFEALVVHPLTRN</sequence>
<organism evidence="1">
    <name type="scientific">Brachypodium distachyon</name>
    <name type="common">Purple false brome</name>
    <name type="synonym">Trachynia distachya</name>
    <dbReference type="NCBI Taxonomy" id="15368"/>
    <lineage>
        <taxon>Eukaryota</taxon>
        <taxon>Viridiplantae</taxon>
        <taxon>Streptophyta</taxon>
        <taxon>Embryophyta</taxon>
        <taxon>Tracheophyta</taxon>
        <taxon>Spermatophyta</taxon>
        <taxon>Magnoliopsida</taxon>
        <taxon>Liliopsida</taxon>
        <taxon>Poales</taxon>
        <taxon>Poaceae</taxon>
        <taxon>BOP clade</taxon>
        <taxon>Pooideae</taxon>
        <taxon>Stipodae</taxon>
        <taxon>Brachypodieae</taxon>
        <taxon>Brachypodium</taxon>
    </lineage>
</organism>
<dbReference type="AlphaFoldDB" id="A0A0Q3L0Z3"/>
<dbReference type="OrthoDB" id="682561at2759"/>
<name>A0A0Q3L0Z3_BRADI</name>
<dbReference type="InParanoid" id="A0A0Q3L0Z3"/>
<dbReference type="Gramene" id="KQJ85973">
    <property type="protein sequence ID" value="KQJ85973"/>
    <property type="gene ID" value="BRADI_4g02676v3"/>
</dbReference>
<proteinExistence type="predicted"/>
<accession>A0A0Q3L0Z3</accession>
<dbReference type="EnsemblPlants" id="KQJ85973">
    <property type="protein sequence ID" value="KQJ85973"/>
    <property type="gene ID" value="BRADI_4g02676v3"/>
</dbReference>
<reference evidence="1 2" key="1">
    <citation type="journal article" date="2010" name="Nature">
        <title>Genome sequencing and analysis of the model grass Brachypodium distachyon.</title>
        <authorList>
            <consortium name="International Brachypodium Initiative"/>
        </authorList>
    </citation>
    <scope>NUCLEOTIDE SEQUENCE [LARGE SCALE GENOMIC DNA]</scope>
    <source>
        <strain evidence="1 2">Bd21</strain>
    </source>
</reference>
<gene>
    <name evidence="1" type="ORF">BRADI_4g02676v3</name>
</gene>
<dbReference type="Proteomes" id="UP000008810">
    <property type="component" value="Chromosome 4"/>
</dbReference>
<keyword evidence="3" id="KW-1185">Reference proteome</keyword>
<evidence type="ECO:0000313" key="3">
    <source>
        <dbReference type="Proteomes" id="UP000008810"/>
    </source>
</evidence>
<evidence type="ECO:0000313" key="2">
    <source>
        <dbReference type="EnsemblPlants" id="KQJ85973"/>
    </source>
</evidence>
<protein>
    <submittedName>
        <fullName evidence="1 2">Uncharacterized protein</fullName>
    </submittedName>
</protein>
<reference evidence="2" key="3">
    <citation type="submission" date="2018-08" db="UniProtKB">
        <authorList>
            <consortium name="EnsemblPlants"/>
        </authorList>
    </citation>
    <scope>IDENTIFICATION</scope>
    <source>
        <strain evidence="2">cv. Bd21</strain>
    </source>
</reference>